<evidence type="ECO:0000256" key="5">
    <source>
        <dbReference type="ARBA" id="ARBA00035013"/>
    </source>
</evidence>
<keyword evidence="4" id="KW-0408">Iron</keyword>
<dbReference type="PANTHER" id="PTHR39479:SF2">
    <property type="entry name" value="2-OXOADIPATE DIOXYGENASE_DECARBOXYLASE"/>
    <property type="match status" value="1"/>
</dbReference>
<dbReference type="InterPro" id="IPR009770">
    <property type="entry name" value="HGLS"/>
</dbReference>
<reference evidence="10 11" key="1">
    <citation type="submission" date="2023-01" db="EMBL/GenBank/DDBJ databases">
        <title>Analysis of 21 Apiospora genomes using comparative genomics revels a genus with tremendous synthesis potential of carbohydrate active enzymes and secondary metabolites.</title>
        <authorList>
            <person name="Sorensen T."/>
        </authorList>
    </citation>
    <scope>NUCLEOTIDE SEQUENCE [LARGE SCALE GENOMIC DNA]</scope>
    <source>
        <strain evidence="10 11">CBS 24483</strain>
    </source>
</reference>
<dbReference type="EC" id="1.13.11.93" evidence="6"/>
<gene>
    <name evidence="10" type="ORF">PG986_004224</name>
</gene>
<evidence type="ECO:0000256" key="9">
    <source>
        <dbReference type="SAM" id="MobiDB-lite"/>
    </source>
</evidence>
<feature type="region of interest" description="Disordered" evidence="9">
    <location>
        <begin position="455"/>
        <end position="477"/>
    </location>
</feature>
<comment type="caution">
    <text evidence="10">The sequence shown here is derived from an EMBL/GenBank/DDBJ whole genome shotgun (WGS) entry which is preliminary data.</text>
</comment>
<dbReference type="Pfam" id="PF07063">
    <property type="entry name" value="HGLS"/>
    <property type="match status" value="1"/>
</dbReference>
<evidence type="ECO:0000256" key="8">
    <source>
        <dbReference type="ARBA" id="ARBA00035045"/>
    </source>
</evidence>
<sequence length="516" mass="56632">MLHATPAQYLHPRDPVPDAATSFVHADELRTAFAMATSQMYKNEVPLYGDLVRIVQDINQATLSANNSTNGSDPQGSSSVTPDSPERLNLERHGAIRLGLPSELRTVRHIFAVLGMYPVGYYDLSVAGLPMHATCFRPITSESLARNPFRIFTTLLQPELVKSDDGARDLALQLLSRRKLFTAELLSILNTAEQQQQGHLYADQAEVFIREALRTFSWASGVAASTVDEYARLRAEHPVLADIACFRTAHINHLTPRTLNIDAAQDAMVAEGMAVKERIEGPPRRRCPILLRQTSFLALDEPVHFLCDPSEGDTTTGERNLVQGSHCARFGEIEERGAAVTAAGRRLYDELLAKATAAANDGRTYDEVTADTFRDRYPDDLRELCRQQLIYCRYRCTGKQPTKILEDVMAKYQEAVICWAHRLVDDGVLVAEPITYEDFLPFSAAGIFQSNLQKGSSAASDPTAHPPPPVAPGGAQGSLEEALGCAITDPDTLYAQAQKDSLLASLLELGLTRTGV</sequence>
<dbReference type="GeneID" id="92073508"/>
<dbReference type="CDD" id="cd16348">
    <property type="entry name" value="VOC_YdcJ_like"/>
    <property type="match status" value="1"/>
</dbReference>
<comment type="cofactor">
    <cofactor evidence="1">
        <name>Fe(2+)</name>
        <dbReference type="ChEBI" id="CHEBI:29033"/>
    </cofactor>
</comment>
<evidence type="ECO:0000256" key="2">
    <source>
        <dbReference type="ARBA" id="ARBA00022964"/>
    </source>
</evidence>
<accession>A0ABR1QLZ2</accession>
<evidence type="ECO:0000313" key="10">
    <source>
        <dbReference type="EMBL" id="KAK7959370.1"/>
    </source>
</evidence>
<evidence type="ECO:0000256" key="7">
    <source>
        <dbReference type="ARBA" id="ARBA00035034"/>
    </source>
</evidence>
<protein>
    <recommendedName>
        <fullName evidence="7">2-oxoadipate dioxygenase/decarboxylase</fullName>
        <ecNumber evidence="6">1.13.11.93</ecNumber>
    </recommendedName>
    <alternativeName>
        <fullName evidence="8">2-hydroxyglutarate synthase</fullName>
    </alternativeName>
</protein>
<keyword evidence="11" id="KW-1185">Reference proteome</keyword>
<dbReference type="RefSeq" id="XP_066703073.1">
    <property type="nucleotide sequence ID" value="XM_066840446.1"/>
</dbReference>
<evidence type="ECO:0000256" key="3">
    <source>
        <dbReference type="ARBA" id="ARBA00023002"/>
    </source>
</evidence>
<comment type="similarity">
    <text evidence="5">Belongs to the 2-oxoadipate dioxygenase/decarboxylase family.</text>
</comment>
<organism evidence="10 11">
    <name type="scientific">Apiospora aurea</name>
    <dbReference type="NCBI Taxonomy" id="335848"/>
    <lineage>
        <taxon>Eukaryota</taxon>
        <taxon>Fungi</taxon>
        <taxon>Dikarya</taxon>
        <taxon>Ascomycota</taxon>
        <taxon>Pezizomycotina</taxon>
        <taxon>Sordariomycetes</taxon>
        <taxon>Xylariomycetidae</taxon>
        <taxon>Amphisphaeriales</taxon>
        <taxon>Apiosporaceae</taxon>
        <taxon>Apiospora</taxon>
    </lineage>
</organism>
<keyword evidence="3" id="KW-0560">Oxidoreductase</keyword>
<keyword evidence="2" id="KW-0223">Dioxygenase</keyword>
<dbReference type="InterPro" id="IPR047869">
    <property type="entry name" value="YdcJ_bac-like"/>
</dbReference>
<feature type="region of interest" description="Disordered" evidence="9">
    <location>
        <begin position="64"/>
        <end position="86"/>
    </location>
</feature>
<evidence type="ECO:0000256" key="6">
    <source>
        <dbReference type="ARBA" id="ARBA00035023"/>
    </source>
</evidence>
<feature type="compositionally biased region" description="Polar residues" evidence="9">
    <location>
        <begin position="64"/>
        <end position="82"/>
    </location>
</feature>
<dbReference type="EMBL" id="JAQQWE010000003">
    <property type="protein sequence ID" value="KAK7959370.1"/>
    <property type="molecule type" value="Genomic_DNA"/>
</dbReference>
<dbReference type="Proteomes" id="UP001391051">
    <property type="component" value="Unassembled WGS sequence"/>
</dbReference>
<dbReference type="PANTHER" id="PTHR39479">
    <property type="match status" value="1"/>
</dbReference>
<name>A0ABR1QLZ2_9PEZI</name>
<dbReference type="Gene3D" id="3.10.180.80">
    <property type="entry name" value="Uncharacterised protein PF07063, DUF1338"/>
    <property type="match status" value="1"/>
</dbReference>
<proteinExistence type="inferred from homology"/>
<dbReference type="SMART" id="SM01150">
    <property type="entry name" value="DUF1338"/>
    <property type="match status" value="1"/>
</dbReference>
<evidence type="ECO:0000256" key="1">
    <source>
        <dbReference type="ARBA" id="ARBA00001954"/>
    </source>
</evidence>
<evidence type="ECO:0000256" key="4">
    <source>
        <dbReference type="ARBA" id="ARBA00023004"/>
    </source>
</evidence>
<evidence type="ECO:0000313" key="11">
    <source>
        <dbReference type="Proteomes" id="UP001391051"/>
    </source>
</evidence>